<keyword evidence="4" id="KW-0677">Repeat</keyword>
<dbReference type="InterPro" id="IPR016817">
    <property type="entry name" value="MannP-dilichol_defect-1"/>
</dbReference>
<dbReference type="GeneID" id="105906649"/>
<evidence type="ECO:0000256" key="1">
    <source>
        <dbReference type="ARBA" id="ARBA00004141"/>
    </source>
</evidence>
<comment type="subcellular location">
    <subcellularLocation>
        <location evidence="1 8">Membrane</location>
        <topology evidence="1 8">Multi-pass membrane protein</topology>
    </subcellularLocation>
</comment>
<dbReference type="AlphaFoldDB" id="A0A6P3W5C6"/>
<feature type="transmembrane region" description="Helical" evidence="9">
    <location>
        <begin position="186"/>
        <end position="204"/>
    </location>
</feature>
<dbReference type="Proteomes" id="UP000515152">
    <property type="component" value="Chromosome 8"/>
</dbReference>
<organism evidence="10 11">
    <name type="scientific">Clupea harengus</name>
    <name type="common">Atlantic herring</name>
    <dbReference type="NCBI Taxonomy" id="7950"/>
    <lineage>
        <taxon>Eukaryota</taxon>
        <taxon>Metazoa</taxon>
        <taxon>Chordata</taxon>
        <taxon>Craniata</taxon>
        <taxon>Vertebrata</taxon>
        <taxon>Euteleostomi</taxon>
        <taxon>Actinopterygii</taxon>
        <taxon>Neopterygii</taxon>
        <taxon>Teleostei</taxon>
        <taxon>Clupei</taxon>
        <taxon>Clupeiformes</taxon>
        <taxon>Clupeoidei</taxon>
        <taxon>Clupeidae</taxon>
        <taxon>Clupea</taxon>
    </lineage>
</organism>
<dbReference type="PANTHER" id="PTHR12226:SF2">
    <property type="entry name" value="MANNOSE-P-DOLICHOL UTILIZATION DEFECT 1 PROTEIN"/>
    <property type="match status" value="1"/>
</dbReference>
<protein>
    <recommendedName>
        <fullName evidence="8">Solute carrier family 66 member 3</fullName>
    </recommendedName>
</protein>
<evidence type="ECO:0000313" key="11">
    <source>
        <dbReference type="RefSeq" id="XP_012690287.2"/>
    </source>
</evidence>
<feature type="transmembrane region" description="Helical" evidence="9">
    <location>
        <begin position="47"/>
        <end position="67"/>
    </location>
</feature>
<evidence type="ECO:0000313" key="10">
    <source>
        <dbReference type="Proteomes" id="UP000515152"/>
    </source>
</evidence>
<dbReference type="PANTHER" id="PTHR12226">
    <property type="entry name" value="MANNOSE-P-DOLICHOL UTILIZATION DEFECT 1 LEC35 -RELATED"/>
    <property type="match status" value="1"/>
</dbReference>
<keyword evidence="2" id="KW-0813">Transport</keyword>
<keyword evidence="5 8" id="KW-1133">Transmembrane helix</keyword>
<gene>
    <name evidence="11" type="primary">LOC105906649</name>
</gene>
<dbReference type="GO" id="GO:0009312">
    <property type="term" value="P:oligosaccharide biosynthetic process"/>
    <property type="evidence" value="ECO:0007669"/>
    <property type="project" value="TreeGrafter"/>
</dbReference>
<dbReference type="Gene3D" id="1.20.1280.290">
    <property type="match status" value="1"/>
</dbReference>
<dbReference type="GO" id="GO:0016020">
    <property type="term" value="C:membrane"/>
    <property type="evidence" value="ECO:0007669"/>
    <property type="project" value="UniProtKB-SubCell"/>
</dbReference>
<evidence type="ECO:0000256" key="8">
    <source>
        <dbReference type="PIRNR" id="PIRNR023381"/>
    </source>
</evidence>
<comment type="similarity">
    <text evidence="7">Belongs to the MPDU1 (TC 2.A.43.3) family.</text>
</comment>
<evidence type="ECO:0000256" key="6">
    <source>
        <dbReference type="ARBA" id="ARBA00023136"/>
    </source>
</evidence>
<dbReference type="SMART" id="SM00679">
    <property type="entry name" value="CTNS"/>
    <property type="match status" value="2"/>
</dbReference>
<dbReference type="Pfam" id="PF04193">
    <property type="entry name" value="PQ-loop"/>
    <property type="match status" value="1"/>
</dbReference>
<accession>A0A6P3W5C6</accession>
<evidence type="ECO:0000256" key="4">
    <source>
        <dbReference type="ARBA" id="ARBA00022737"/>
    </source>
</evidence>
<dbReference type="RefSeq" id="XP_012690287.2">
    <property type="nucleotide sequence ID" value="XM_012834833.3"/>
</dbReference>
<keyword evidence="10" id="KW-1185">Reference proteome</keyword>
<feature type="transmembrane region" description="Helical" evidence="9">
    <location>
        <begin position="74"/>
        <end position="93"/>
    </location>
</feature>
<name>A0A6P3W5C6_CLUHA</name>
<sequence>MAETEQIPFVKECLLTFFMPEKCYDEFFLHFNFAHVPCLRIALSKVMGLWIMVGTVLAQLPQIWTIVRAGSAEGLSLASALLSLYSISGYLAYCIAQGFPIGAWGESLFIVTQVMLLNFLILHYNGRTGRGLLFVVVYCTLMYLLTSPLTPRKAISLMWESGALAVIASRLIQIGCNYLGKHTGQLSAVSLFLVFVGSLGRIFVSLQETGHSLSTLTHTLACLCSAVLVAQMFHYRNASRPGKEKAE</sequence>
<evidence type="ECO:0000256" key="9">
    <source>
        <dbReference type="SAM" id="Phobius"/>
    </source>
</evidence>
<dbReference type="PIRSF" id="PIRSF023381">
    <property type="entry name" value="MannP-dilichol_defect-1p"/>
    <property type="match status" value="1"/>
</dbReference>
<dbReference type="InterPro" id="IPR006603">
    <property type="entry name" value="PQ-loop_rpt"/>
</dbReference>
<feature type="transmembrane region" description="Helical" evidence="9">
    <location>
        <begin position="216"/>
        <end position="235"/>
    </location>
</feature>
<evidence type="ECO:0000256" key="3">
    <source>
        <dbReference type="ARBA" id="ARBA00022692"/>
    </source>
</evidence>
<dbReference type="KEGG" id="char:105906649"/>
<proteinExistence type="inferred from homology"/>
<evidence type="ECO:0000256" key="5">
    <source>
        <dbReference type="ARBA" id="ARBA00022989"/>
    </source>
</evidence>
<evidence type="ECO:0000256" key="2">
    <source>
        <dbReference type="ARBA" id="ARBA00022448"/>
    </source>
</evidence>
<feature type="transmembrane region" description="Helical" evidence="9">
    <location>
        <begin position="132"/>
        <end position="150"/>
    </location>
</feature>
<evidence type="ECO:0000256" key="7">
    <source>
        <dbReference type="ARBA" id="ARBA00038475"/>
    </source>
</evidence>
<dbReference type="FunFam" id="1.20.1280.290:FF:000006">
    <property type="entry name" value="mannose-P-dolichol utilization defect 1 protein"/>
    <property type="match status" value="1"/>
</dbReference>
<dbReference type="OrthoDB" id="271506at2759"/>
<reference evidence="11" key="1">
    <citation type="submission" date="2025-08" db="UniProtKB">
        <authorList>
            <consortium name="RefSeq"/>
        </authorList>
    </citation>
    <scope>IDENTIFICATION</scope>
</reference>
<feature type="transmembrane region" description="Helical" evidence="9">
    <location>
        <begin position="99"/>
        <end position="120"/>
    </location>
</feature>
<keyword evidence="6 8" id="KW-0472">Membrane</keyword>
<keyword evidence="3 8" id="KW-0812">Transmembrane</keyword>